<dbReference type="Proteomes" id="UP001258017">
    <property type="component" value="Unassembled WGS sequence"/>
</dbReference>
<gene>
    <name evidence="2" type="ORF">KPH14_004320</name>
</gene>
<feature type="compositionally biased region" description="Basic and acidic residues" evidence="1">
    <location>
        <begin position="295"/>
        <end position="315"/>
    </location>
</feature>
<evidence type="ECO:0000313" key="3">
    <source>
        <dbReference type="Proteomes" id="UP001258017"/>
    </source>
</evidence>
<evidence type="ECO:0000256" key="1">
    <source>
        <dbReference type="SAM" id="MobiDB-lite"/>
    </source>
</evidence>
<reference evidence="2" key="1">
    <citation type="submission" date="2021-08" db="EMBL/GenBank/DDBJ databases">
        <authorList>
            <person name="Misof B."/>
            <person name="Oliver O."/>
            <person name="Podsiadlowski L."/>
            <person name="Donath A."/>
            <person name="Peters R."/>
            <person name="Mayer C."/>
            <person name="Rust J."/>
            <person name="Gunkel S."/>
            <person name="Lesny P."/>
            <person name="Martin S."/>
            <person name="Oeyen J.P."/>
            <person name="Petersen M."/>
            <person name="Panagiotis P."/>
            <person name="Wilbrandt J."/>
            <person name="Tanja T."/>
        </authorList>
    </citation>
    <scope>NUCLEOTIDE SEQUENCE</scope>
    <source>
        <strain evidence="2">GBR_01_08_01A</strain>
        <tissue evidence="2">Thorax + abdomen</tissue>
    </source>
</reference>
<feature type="region of interest" description="Disordered" evidence="1">
    <location>
        <begin position="278"/>
        <end position="315"/>
    </location>
</feature>
<feature type="region of interest" description="Disordered" evidence="1">
    <location>
        <begin position="69"/>
        <end position="195"/>
    </location>
</feature>
<proteinExistence type="predicted"/>
<organism evidence="2 3">
    <name type="scientific">Odynerus spinipes</name>
    <dbReference type="NCBI Taxonomy" id="1348599"/>
    <lineage>
        <taxon>Eukaryota</taxon>
        <taxon>Metazoa</taxon>
        <taxon>Ecdysozoa</taxon>
        <taxon>Arthropoda</taxon>
        <taxon>Hexapoda</taxon>
        <taxon>Insecta</taxon>
        <taxon>Pterygota</taxon>
        <taxon>Neoptera</taxon>
        <taxon>Endopterygota</taxon>
        <taxon>Hymenoptera</taxon>
        <taxon>Apocrita</taxon>
        <taxon>Aculeata</taxon>
        <taxon>Vespoidea</taxon>
        <taxon>Vespidae</taxon>
        <taxon>Eumeninae</taxon>
        <taxon>Odynerus</taxon>
    </lineage>
</organism>
<reference evidence="2" key="2">
    <citation type="journal article" date="2023" name="Commun. Biol.">
        <title>Intrasexual cuticular hydrocarbon dimorphism in a wasp sheds light on hydrocarbon biosynthesis genes in Hymenoptera.</title>
        <authorList>
            <person name="Moris V.C."/>
            <person name="Podsiadlowski L."/>
            <person name="Martin S."/>
            <person name="Oeyen J.P."/>
            <person name="Donath A."/>
            <person name="Petersen M."/>
            <person name="Wilbrandt J."/>
            <person name="Misof B."/>
            <person name="Liedtke D."/>
            <person name="Thamm M."/>
            <person name="Scheiner R."/>
            <person name="Schmitt T."/>
            <person name="Niehuis O."/>
        </authorList>
    </citation>
    <scope>NUCLEOTIDE SEQUENCE</scope>
    <source>
        <strain evidence="2">GBR_01_08_01A</strain>
    </source>
</reference>
<evidence type="ECO:0000313" key="2">
    <source>
        <dbReference type="EMBL" id="KAK2588302.1"/>
    </source>
</evidence>
<comment type="caution">
    <text evidence="2">The sequence shown here is derived from an EMBL/GenBank/DDBJ whole genome shotgun (WGS) entry which is preliminary data.</text>
</comment>
<feature type="compositionally biased region" description="Basic and acidic residues" evidence="1">
    <location>
        <begin position="114"/>
        <end position="129"/>
    </location>
</feature>
<dbReference type="EMBL" id="JAIFRP010000006">
    <property type="protein sequence ID" value="KAK2588302.1"/>
    <property type="molecule type" value="Genomic_DNA"/>
</dbReference>
<keyword evidence="3" id="KW-1185">Reference proteome</keyword>
<feature type="compositionally biased region" description="Polar residues" evidence="1">
    <location>
        <begin position="284"/>
        <end position="294"/>
    </location>
</feature>
<accession>A0AAD9VW32</accession>
<name>A0AAD9VW32_9HYME</name>
<protein>
    <submittedName>
        <fullName evidence="2">Uncharacterized protein</fullName>
    </submittedName>
</protein>
<feature type="compositionally biased region" description="Basic residues" evidence="1">
    <location>
        <begin position="69"/>
        <end position="84"/>
    </location>
</feature>
<feature type="compositionally biased region" description="Basic residues" evidence="1">
    <location>
        <begin position="160"/>
        <end position="171"/>
    </location>
</feature>
<sequence>MLKFSPTVGLTTINEYNRAALTNRIDPTTTSLSHQSVVRLHVVAFFGYRVFELYFGDQASPFLFSNMPRTRRRHRSRSHSRTRSHSAGSPQYEHKRRRIDYESPQSKGTYSGERVLRSRQHERGTSQERRYKRSHRRSPSSGRQHGHRDRDRTHLAHPTSSRRARIHRHHASSSPSQERHRHRSPSSRSQDPTTGSILDYSGCWFSYDGGPQATTSSTSSSSAISSFPTMNGQELGLLMPTAVSWWPRQGATWDNWLPRNVPETTTTTTTNLRFFEPTKLDVTPESNGTSSSEVARTRRDPRNHLLDRPLLRGSR</sequence>
<dbReference type="AlphaFoldDB" id="A0AAD9VW32"/>